<evidence type="ECO:0000256" key="3">
    <source>
        <dbReference type="ARBA" id="ARBA00022679"/>
    </source>
</evidence>
<protein>
    <recommendedName>
        <fullName evidence="1">mRNA m(6)A methyltransferase</fullName>
        <ecNumber evidence="1">2.1.1.348</ecNumber>
    </recommendedName>
</protein>
<dbReference type="VEuPathDB" id="FungiDB:CAGL0A03300g"/>
<evidence type="ECO:0000256" key="1">
    <source>
        <dbReference type="ARBA" id="ARBA00012160"/>
    </source>
</evidence>
<gene>
    <name evidence="7" type="ORF">AO440_005508</name>
    <name evidence="8" type="ORF">AO440_005722</name>
</gene>
<evidence type="ECO:0000313" key="8">
    <source>
        <dbReference type="EMBL" id="KTB13728.1"/>
    </source>
</evidence>
<organism evidence="7 9">
    <name type="scientific">Candida glabrata</name>
    <name type="common">Yeast</name>
    <name type="synonym">Torulopsis glabrata</name>
    <dbReference type="NCBI Taxonomy" id="5478"/>
    <lineage>
        <taxon>Eukaryota</taxon>
        <taxon>Fungi</taxon>
        <taxon>Dikarya</taxon>
        <taxon>Ascomycota</taxon>
        <taxon>Saccharomycotina</taxon>
        <taxon>Saccharomycetes</taxon>
        <taxon>Saccharomycetales</taxon>
        <taxon>Saccharomycetaceae</taxon>
        <taxon>Nakaseomyces</taxon>
    </lineage>
</organism>
<dbReference type="GO" id="GO:1902974">
    <property type="term" value="P:meiotic DNA replication initiation"/>
    <property type="evidence" value="ECO:0007669"/>
    <property type="project" value="EnsemblFungi"/>
</dbReference>
<keyword evidence="4" id="KW-0949">S-adenosyl-L-methionine</keyword>
<dbReference type="GO" id="GO:0005730">
    <property type="term" value="C:nucleolus"/>
    <property type="evidence" value="ECO:0007669"/>
    <property type="project" value="EnsemblFungi"/>
</dbReference>
<evidence type="ECO:0000313" key="9">
    <source>
        <dbReference type="Proteomes" id="UP000054886"/>
    </source>
</evidence>
<dbReference type="PROSITE" id="PS51143">
    <property type="entry name" value="MT_A70"/>
    <property type="match status" value="1"/>
</dbReference>
<evidence type="ECO:0000256" key="2">
    <source>
        <dbReference type="ARBA" id="ARBA00022603"/>
    </source>
</evidence>
<name>A0A0W0CI20_CANGB</name>
<dbReference type="VEuPathDB" id="FungiDB:GWK60_A03179"/>
<dbReference type="EC" id="2.1.1.348" evidence="1"/>
<dbReference type="GO" id="GO:0036396">
    <property type="term" value="C:RNA N6-methyladenosine methyltransferase complex"/>
    <property type="evidence" value="ECO:0007669"/>
    <property type="project" value="EnsemblFungi"/>
</dbReference>
<reference evidence="7 9" key="1">
    <citation type="submission" date="2015-10" db="EMBL/GenBank/DDBJ databases">
        <title>Draft genomes sequences of Candida glabrata isolates 1A, 1B, 2A, 2B, 3A and 3B.</title>
        <authorList>
            <person name="Haavelsrud O.E."/>
            <person name="Gaustad P."/>
        </authorList>
    </citation>
    <scope>NUCLEOTIDE SEQUENCE [LARGE SCALE GENOMIC DNA]</scope>
    <source>
        <strain evidence="7">910700640</strain>
    </source>
</reference>
<comment type="similarity">
    <text evidence="6">Belongs to the MT-A70-like family.</text>
</comment>
<sequence>MHCDTVEVVKFLMDNHIEIMSPPISGELSQVFVIYKVTNVKIEAFKRIINAIHEISHGIELKIGDLNEEPIITYIDCAILHEFHCILKNRKRQHPKGDELKLNGLKQEEKFRRLIEDKSSDFQKRIEAILTTRTQATQLGIERAKQLEPVEPVIPRCNSLEHRELLSKCTMISNNKIISLKWPIFINQKQEFIQCVQNKIHFVPNMKPKTDPNLGDCSYLDTCHKMHCCRYVHYLQFTPQILETKYNSWLADENKARSKNSWISLYTRGECCSDLSRNVAPPQWIQCDVRKFDLSLLGKFSAVIADPAWNIHMHLPYGTCNDTELLNLPLNILQDEGILLLWVTGRAIELGKESLKKWGYKVINEISWVKTNQLGRTIVTGRTGHWLNHSKEHLLLGLKGDPEWLNRNIDLDIIVSPTRETSRKPDEVYGIVERLVGSKSRKLEIFGRVHNLRPGWITIGNQLEGTHVIDPEIKNRLLIQELANKKST</sequence>
<dbReference type="GO" id="GO:0032259">
    <property type="term" value="P:methylation"/>
    <property type="evidence" value="ECO:0007669"/>
    <property type="project" value="UniProtKB-KW"/>
</dbReference>
<dbReference type="InterPro" id="IPR029063">
    <property type="entry name" value="SAM-dependent_MTases_sf"/>
</dbReference>
<evidence type="ECO:0000256" key="5">
    <source>
        <dbReference type="ARBA" id="ARBA00048957"/>
    </source>
</evidence>
<dbReference type="GO" id="GO:0005737">
    <property type="term" value="C:cytoplasm"/>
    <property type="evidence" value="ECO:0007669"/>
    <property type="project" value="EnsemblFungi"/>
</dbReference>
<dbReference type="AlphaFoldDB" id="A0A0W0CI20"/>
<keyword evidence="2 7" id="KW-0489">Methyltransferase</keyword>
<evidence type="ECO:0000256" key="6">
    <source>
        <dbReference type="PROSITE-ProRule" id="PRU00489"/>
    </source>
</evidence>
<dbReference type="EMBL" id="LLZZ01000177">
    <property type="protein sequence ID" value="KTA96000.1"/>
    <property type="molecule type" value="Genomic_DNA"/>
</dbReference>
<evidence type="ECO:0000313" key="7">
    <source>
        <dbReference type="EMBL" id="KTA96000.1"/>
    </source>
</evidence>
<comment type="catalytic activity">
    <reaction evidence="5">
        <text>an adenosine in mRNA + S-adenosyl-L-methionine = an N(6)-methyladenosine in mRNA + S-adenosyl-L-homocysteine + H(+)</text>
        <dbReference type="Rhea" id="RHEA:55584"/>
        <dbReference type="Rhea" id="RHEA-COMP:12414"/>
        <dbReference type="Rhea" id="RHEA-COMP:12417"/>
        <dbReference type="ChEBI" id="CHEBI:15378"/>
        <dbReference type="ChEBI" id="CHEBI:57856"/>
        <dbReference type="ChEBI" id="CHEBI:59789"/>
        <dbReference type="ChEBI" id="CHEBI:74411"/>
        <dbReference type="ChEBI" id="CHEBI:74449"/>
        <dbReference type="EC" id="2.1.1.348"/>
    </reaction>
</comment>
<dbReference type="EMBL" id="LLZZ01000006">
    <property type="protein sequence ID" value="KTB13728.1"/>
    <property type="molecule type" value="Genomic_DNA"/>
</dbReference>
<dbReference type="InterPro" id="IPR007757">
    <property type="entry name" value="MT-A70-like"/>
</dbReference>
<dbReference type="PANTHER" id="PTHR12829">
    <property type="entry name" value="N6-ADENOSINE-METHYLTRANSFERASE"/>
    <property type="match status" value="1"/>
</dbReference>
<comment type="caution">
    <text evidence="7">The sequence shown here is derived from an EMBL/GenBank/DDBJ whole genome shotgun (WGS) entry which is preliminary data.</text>
</comment>
<dbReference type="PANTHER" id="PTHR12829:SF7">
    <property type="entry name" value="N6-ADENOSINE-METHYLTRANSFERASE CATALYTIC SUBUNIT"/>
    <property type="match status" value="1"/>
</dbReference>
<dbReference type="GO" id="GO:0001734">
    <property type="term" value="F:mRNA m(6)A methyltransferase activity"/>
    <property type="evidence" value="ECO:0007669"/>
    <property type="project" value="UniProtKB-EC"/>
</dbReference>
<dbReference type="Proteomes" id="UP000054886">
    <property type="component" value="Unassembled WGS sequence"/>
</dbReference>
<keyword evidence="3 7" id="KW-0808">Transferase</keyword>
<dbReference type="GO" id="GO:2000221">
    <property type="term" value="P:negative regulation of pseudohyphal growth"/>
    <property type="evidence" value="ECO:0007669"/>
    <property type="project" value="EnsemblFungi"/>
</dbReference>
<dbReference type="SUPFAM" id="SSF53335">
    <property type="entry name" value="S-adenosyl-L-methionine-dependent methyltransferases"/>
    <property type="match status" value="1"/>
</dbReference>
<accession>A0A0W0CI20</accession>
<dbReference type="VEuPathDB" id="FungiDB:GVI51_A03135"/>
<dbReference type="VEuPathDB" id="FungiDB:B1J91_A03300g"/>
<dbReference type="Pfam" id="PF05063">
    <property type="entry name" value="MT-A70"/>
    <property type="match status" value="1"/>
</dbReference>
<evidence type="ECO:0000256" key="4">
    <source>
        <dbReference type="ARBA" id="ARBA00022691"/>
    </source>
</evidence>
<proteinExistence type="inferred from homology"/>